<keyword evidence="4" id="KW-1185">Reference proteome</keyword>
<name>D6ZD73_SEGRD</name>
<evidence type="ECO:0000256" key="2">
    <source>
        <dbReference type="SAM" id="Phobius"/>
    </source>
</evidence>
<keyword evidence="2" id="KW-1133">Transmembrane helix</keyword>
<reference evidence="3 4" key="1">
    <citation type="journal article" date="2010" name="Stand. Genomic Sci.">
        <title>Complete genome sequence of Segniliparus rotundus type strain (CDC 1076).</title>
        <authorList>
            <person name="Sikorski J."/>
            <person name="Lapidus A."/>
            <person name="Copeland A."/>
            <person name="Misra M."/>
            <person name="Glavina Del Rio T."/>
            <person name="Nolan M."/>
            <person name="Lucas S."/>
            <person name="Chen F."/>
            <person name="Tice H."/>
            <person name="Cheng J.F."/>
            <person name="Jando M."/>
            <person name="Schneider S."/>
            <person name="Bruce D."/>
            <person name="Goodwin L."/>
            <person name="Pitluck S."/>
            <person name="Liolios K."/>
            <person name="Mikhailova N."/>
            <person name="Pati A."/>
            <person name="Ivanova N."/>
            <person name="Mavromatis K."/>
            <person name="Chen A."/>
            <person name="Palaniappan K."/>
            <person name="Chertkov O."/>
            <person name="Land M."/>
            <person name="Hauser L."/>
            <person name="Chang Y.J."/>
            <person name="Jeffries C.D."/>
            <person name="Brettin T."/>
            <person name="Detter J.C."/>
            <person name="Han C."/>
            <person name="Rohde M."/>
            <person name="Goker M."/>
            <person name="Bristow J."/>
            <person name="Eisen J.A."/>
            <person name="Markowitz V."/>
            <person name="Hugenholtz P."/>
            <person name="Kyrpides N.C."/>
            <person name="Klenk H.P."/>
        </authorList>
    </citation>
    <scope>NUCLEOTIDE SEQUENCE [LARGE SCALE GENOMIC DNA]</scope>
    <source>
        <strain evidence="4">ATCC BAA-972 / CDC 1076 / CIP 108378 / DSM 44985 / JCM 13578</strain>
    </source>
</reference>
<evidence type="ECO:0000256" key="1">
    <source>
        <dbReference type="SAM" id="MobiDB-lite"/>
    </source>
</evidence>
<dbReference type="NCBIfam" id="NF041646">
    <property type="entry name" value="VC0807_fam"/>
    <property type="match status" value="1"/>
</dbReference>
<proteinExistence type="predicted"/>
<feature type="transmembrane region" description="Helical" evidence="2">
    <location>
        <begin position="93"/>
        <end position="111"/>
    </location>
</feature>
<feature type="transmembrane region" description="Helical" evidence="2">
    <location>
        <begin position="210"/>
        <end position="228"/>
    </location>
</feature>
<feature type="transmembrane region" description="Helical" evidence="2">
    <location>
        <begin position="180"/>
        <end position="204"/>
    </location>
</feature>
<feature type="transmembrane region" description="Helical" evidence="2">
    <location>
        <begin position="123"/>
        <end position="140"/>
    </location>
</feature>
<sequence length="242" mass="25899">MHNSSPMPDSATTDQTEACPTQSPSAPEPSRPTPAAGMKNLAKRVWLNVGLVLAAYYAARVLGAAAWVAVIAGITVSALLSLATLLRERKANIVSLVVMALLAFSLAVGLTTHNAQQTQVANTLPGALTGLALLISWAAGKPLTKLFSEKALPGFAENDLRAQGWTPDDMREWDRMHRRTTFFCGLTYIALILVALLCIFHLPVDIAQCVTSVLGTSMMFVVFGSVSIRIRAFARTRGTAHP</sequence>
<accession>D6ZD73</accession>
<feature type="region of interest" description="Disordered" evidence="1">
    <location>
        <begin position="1"/>
        <end position="35"/>
    </location>
</feature>
<protein>
    <recommendedName>
        <fullName evidence="5">Transmembrane protein</fullName>
    </recommendedName>
</protein>
<keyword evidence="2" id="KW-0472">Membrane</keyword>
<feature type="transmembrane region" description="Helical" evidence="2">
    <location>
        <begin position="65"/>
        <end position="86"/>
    </location>
</feature>
<organism evidence="3 4">
    <name type="scientific">Segniliparus rotundus (strain ATCC BAA-972 / CDC 1076 / CIP 108378 / DSM 44985 / JCM 13578)</name>
    <dbReference type="NCBI Taxonomy" id="640132"/>
    <lineage>
        <taxon>Bacteria</taxon>
        <taxon>Bacillati</taxon>
        <taxon>Actinomycetota</taxon>
        <taxon>Actinomycetes</taxon>
        <taxon>Mycobacteriales</taxon>
        <taxon>Segniliparaceae</taxon>
        <taxon>Segniliparus</taxon>
    </lineage>
</organism>
<feature type="compositionally biased region" description="Polar residues" evidence="1">
    <location>
        <begin position="1"/>
        <end position="25"/>
    </location>
</feature>
<dbReference type="EMBL" id="CP001958">
    <property type="protein sequence ID" value="ADG97137.1"/>
    <property type="molecule type" value="Genomic_DNA"/>
</dbReference>
<keyword evidence="2" id="KW-0812">Transmembrane</keyword>
<gene>
    <name evidence="3" type="ordered locus">Srot_0655</name>
</gene>
<dbReference type="KEGG" id="srt:Srot_0655"/>
<dbReference type="HOGENOM" id="CLU_094547_0_0_11"/>
<evidence type="ECO:0008006" key="5">
    <source>
        <dbReference type="Google" id="ProtNLM"/>
    </source>
</evidence>
<dbReference type="Proteomes" id="UP000002247">
    <property type="component" value="Chromosome"/>
</dbReference>
<evidence type="ECO:0000313" key="3">
    <source>
        <dbReference type="EMBL" id="ADG97137.1"/>
    </source>
</evidence>
<evidence type="ECO:0000313" key="4">
    <source>
        <dbReference type="Proteomes" id="UP000002247"/>
    </source>
</evidence>
<dbReference type="AlphaFoldDB" id="D6ZD73"/>